<dbReference type="InterPro" id="IPR002018">
    <property type="entry name" value="CarbesteraseB"/>
</dbReference>
<evidence type="ECO:0000313" key="5">
    <source>
        <dbReference type="EMBL" id="RWS14971.1"/>
    </source>
</evidence>
<dbReference type="AlphaFoldDB" id="A0A3S3P984"/>
<evidence type="ECO:0000313" key="6">
    <source>
        <dbReference type="Proteomes" id="UP000285301"/>
    </source>
</evidence>
<dbReference type="Gene3D" id="3.40.50.1820">
    <property type="entry name" value="alpha/beta hydrolase"/>
    <property type="match status" value="1"/>
</dbReference>
<name>A0A3S3P984_9ACAR</name>
<dbReference type="Pfam" id="PF00135">
    <property type="entry name" value="COesterase"/>
    <property type="match status" value="1"/>
</dbReference>
<reference evidence="5 6" key="1">
    <citation type="journal article" date="2018" name="Gigascience">
        <title>Genomes of trombidid mites reveal novel predicted allergens and laterally-transferred genes associated with secondary metabolism.</title>
        <authorList>
            <person name="Dong X."/>
            <person name="Chaisiri K."/>
            <person name="Xia D."/>
            <person name="Armstrong S.D."/>
            <person name="Fang Y."/>
            <person name="Donnelly M.J."/>
            <person name="Kadowaki T."/>
            <person name="McGarry J.W."/>
            <person name="Darby A.C."/>
            <person name="Makepeace B.L."/>
        </authorList>
    </citation>
    <scope>NUCLEOTIDE SEQUENCE [LARGE SCALE GENOMIC DNA]</scope>
    <source>
        <strain evidence="5">UoL-WK</strain>
    </source>
</reference>
<dbReference type="InterPro" id="IPR029058">
    <property type="entry name" value="AB_hydrolase_fold"/>
</dbReference>
<evidence type="ECO:0000256" key="1">
    <source>
        <dbReference type="ARBA" id="ARBA00005964"/>
    </source>
</evidence>
<evidence type="ECO:0000259" key="4">
    <source>
        <dbReference type="Pfam" id="PF00135"/>
    </source>
</evidence>
<keyword evidence="2" id="KW-0732">Signal</keyword>
<dbReference type="EMBL" id="NCKU01000578">
    <property type="protein sequence ID" value="RWS14971.1"/>
    <property type="molecule type" value="Genomic_DNA"/>
</dbReference>
<organism evidence="5 6">
    <name type="scientific">Dinothrombium tinctorium</name>
    <dbReference type="NCBI Taxonomy" id="1965070"/>
    <lineage>
        <taxon>Eukaryota</taxon>
        <taxon>Metazoa</taxon>
        <taxon>Ecdysozoa</taxon>
        <taxon>Arthropoda</taxon>
        <taxon>Chelicerata</taxon>
        <taxon>Arachnida</taxon>
        <taxon>Acari</taxon>
        <taxon>Acariformes</taxon>
        <taxon>Trombidiformes</taxon>
        <taxon>Prostigmata</taxon>
        <taxon>Anystina</taxon>
        <taxon>Parasitengona</taxon>
        <taxon>Trombidioidea</taxon>
        <taxon>Trombidiidae</taxon>
        <taxon>Dinothrombium</taxon>
    </lineage>
</organism>
<comment type="similarity">
    <text evidence="1">Belongs to the type-B carboxylesterase/lipase family.</text>
</comment>
<feature type="domain" description="Carboxylesterase type B" evidence="4">
    <location>
        <begin position="26"/>
        <end position="115"/>
    </location>
</feature>
<dbReference type="STRING" id="1965070.A0A3S3P984"/>
<comment type="caution">
    <text evidence="5">The sequence shown here is derived from an EMBL/GenBank/DDBJ whole genome shotgun (WGS) entry which is preliminary data.</text>
</comment>
<dbReference type="PROSITE" id="PS00941">
    <property type="entry name" value="CARBOXYLESTERASE_B_2"/>
    <property type="match status" value="1"/>
</dbReference>
<sequence>MLRVEAMSTEMKLSHLFECHLCDFFHPFAGVPYASPPVGKLRFMPPVTSAHWSGVRSAHTVGPVCPQNLPEIKNETEALKKMTTGRLNVLKRLLPLLQNQSEDCLYLNIYAPAIDEDEEIEANFLN</sequence>
<dbReference type="PANTHER" id="PTHR43903">
    <property type="entry name" value="NEUROLIGIN"/>
    <property type="match status" value="1"/>
</dbReference>
<protein>
    <recommendedName>
        <fullName evidence="4">Carboxylesterase type B domain-containing protein</fullName>
    </recommendedName>
</protein>
<proteinExistence type="inferred from homology"/>
<dbReference type="InterPro" id="IPR051093">
    <property type="entry name" value="Neuroligin/BSAL"/>
</dbReference>
<accession>A0A3S3P984</accession>
<evidence type="ECO:0000256" key="2">
    <source>
        <dbReference type="ARBA" id="ARBA00022729"/>
    </source>
</evidence>
<gene>
    <name evidence="5" type="ORF">B4U79_08699</name>
</gene>
<dbReference type="InterPro" id="IPR019819">
    <property type="entry name" value="Carboxylesterase_B_CS"/>
</dbReference>
<evidence type="ECO:0000256" key="3">
    <source>
        <dbReference type="ARBA" id="ARBA00023180"/>
    </source>
</evidence>
<dbReference type="Proteomes" id="UP000285301">
    <property type="component" value="Unassembled WGS sequence"/>
</dbReference>
<dbReference type="SUPFAM" id="SSF53474">
    <property type="entry name" value="alpha/beta-Hydrolases"/>
    <property type="match status" value="1"/>
</dbReference>
<keyword evidence="3" id="KW-0325">Glycoprotein</keyword>
<keyword evidence="6" id="KW-1185">Reference proteome</keyword>
<dbReference type="OrthoDB" id="3200163at2759"/>